<dbReference type="PANTHER" id="PTHR43673">
    <property type="entry name" value="NAD(P)H NITROREDUCTASE YDGI-RELATED"/>
    <property type="match status" value="1"/>
</dbReference>
<accession>A0A4R7J7S7</accession>
<dbReference type="OrthoDB" id="3358989at2"/>
<organism evidence="4 5">
    <name type="scientific">Naumannella halotolerans</name>
    <dbReference type="NCBI Taxonomy" id="993414"/>
    <lineage>
        <taxon>Bacteria</taxon>
        <taxon>Bacillati</taxon>
        <taxon>Actinomycetota</taxon>
        <taxon>Actinomycetes</taxon>
        <taxon>Propionibacteriales</taxon>
        <taxon>Propionibacteriaceae</taxon>
        <taxon>Naumannella</taxon>
    </lineage>
</organism>
<comment type="caution">
    <text evidence="4">The sequence shown here is derived from an EMBL/GenBank/DDBJ whole genome shotgun (WGS) entry which is preliminary data.</text>
</comment>
<dbReference type="CDD" id="cd02062">
    <property type="entry name" value="Nitro_FMN_reductase"/>
    <property type="match status" value="1"/>
</dbReference>
<comment type="similarity">
    <text evidence="1">Belongs to the nitroreductase family.</text>
</comment>
<dbReference type="SUPFAM" id="SSF55469">
    <property type="entry name" value="FMN-dependent nitroreductase-like"/>
    <property type="match status" value="1"/>
</dbReference>
<dbReference type="AlphaFoldDB" id="A0A4R7J7S7"/>
<dbReference type="EMBL" id="SOAW01000001">
    <property type="protein sequence ID" value="TDT32513.1"/>
    <property type="molecule type" value="Genomic_DNA"/>
</dbReference>
<dbReference type="PANTHER" id="PTHR43673:SF10">
    <property type="entry name" value="NADH DEHYDROGENASE_NAD(P)H NITROREDUCTASE XCC3605-RELATED"/>
    <property type="match status" value="1"/>
</dbReference>
<evidence type="ECO:0000313" key="5">
    <source>
        <dbReference type="Proteomes" id="UP000295371"/>
    </source>
</evidence>
<dbReference type="Pfam" id="PF00881">
    <property type="entry name" value="Nitroreductase"/>
    <property type="match status" value="1"/>
</dbReference>
<keyword evidence="2" id="KW-0560">Oxidoreductase</keyword>
<dbReference type="InterPro" id="IPR000415">
    <property type="entry name" value="Nitroreductase-like"/>
</dbReference>
<protein>
    <submittedName>
        <fullName evidence="4">Nitroreductase</fullName>
    </submittedName>
</protein>
<evidence type="ECO:0000256" key="1">
    <source>
        <dbReference type="ARBA" id="ARBA00007118"/>
    </source>
</evidence>
<dbReference type="GO" id="GO:0016491">
    <property type="term" value="F:oxidoreductase activity"/>
    <property type="evidence" value="ECO:0007669"/>
    <property type="project" value="UniProtKB-KW"/>
</dbReference>
<dbReference type="InterPro" id="IPR029479">
    <property type="entry name" value="Nitroreductase"/>
</dbReference>
<keyword evidence="5" id="KW-1185">Reference proteome</keyword>
<sequence length="191" mass="21236">MQFSEVLQRRRMIRRFDPRAVADDQLSAVLEAGLRAPSAGFSQGVSLLALTGGQADRFWQVSAGERGSRWLDDMRQAPVIITVWTSELSYRRRYAEPDKGRRVDAVWEVPWWWVDAGAVIENLLLAAADNDLAAALFGVRGIEQVRAAFGVPDEQASAGAIALGHRAPDETPRGSATRRARRTDAIRIDHW</sequence>
<feature type="domain" description="Nitroreductase" evidence="3">
    <location>
        <begin position="8"/>
        <end position="165"/>
    </location>
</feature>
<name>A0A4R7J7S7_9ACTN</name>
<proteinExistence type="inferred from homology"/>
<gene>
    <name evidence="4" type="ORF">CLV29_0091</name>
</gene>
<evidence type="ECO:0000259" key="3">
    <source>
        <dbReference type="Pfam" id="PF00881"/>
    </source>
</evidence>
<dbReference type="RefSeq" id="WP_133753144.1">
    <property type="nucleotide sequence ID" value="NZ_SOAW01000001.1"/>
</dbReference>
<evidence type="ECO:0000256" key="2">
    <source>
        <dbReference type="ARBA" id="ARBA00023002"/>
    </source>
</evidence>
<dbReference type="Proteomes" id="UP000295371">
    <property type="component" value="Unassembled WGS sequence"/>
</dbReference>
<reference evidence="4 5" key="1">
    <citation type="submission" date="2019-03" db="EMBL/GenBank/DDBJ databases">
        <title>Genomic Encyclopedia of Archaeal and Bacterial Type Strains, Phase II (KMG-II): from individual species to whole genera.</title>
        <authorList>
            <person name="Goeker M."/>
        </authorList>
    </citation>
    <scope>NUCLEOTIDE SEQUENCE [LARGE SCALE GENOMIC DNA]</scope>
    <source>
        <strain evidence="4 5">DSM 24323</strain>
    </source>
</reference>
<evidence type="ECO:0000313" key="4">
    <source>
        <dbReference type="EMBL" id="TDT32513.1"/>
    </source>
</evidence>
<dbReference type="Gene3D" id="3.40.109.10">
    <property type="entry name" value="NADH Oxidase"/>
    <property type="match status" value="1"/>
</dbReference>